<evidence type="ECO:0000313" key="2">
    <source>
        <dbReference type="Proteomes" id="UP000288812"/>
    </source>
</evidence>
<protein>
    <submittedName>
        <fullName evidence="1">OB-fold domain-containing protein</fullName>
    </submittedName>
</protein>
<gene>
    <name evidence="1" type="ORF">EF514_00310</name>
</gene>
<dbReference type="RefSeq" id="WP_127722658.1">
    <property type="nucleotide sequence ID" value="NZ_RLIH01000001.1"/>
</dbReference>
<comment type="caution">
    <text evidence="1">The sequence shown here is derived from an EMBL/GenBank/DDBJ whole genome shotgun (WGS) entry which is preliminary data.</text>
</comment>
<sequence length="69" mass="7793">MKTTIYSYTKIYVAGKEYKDDAPFISAILDEEGNRFIGIVEENGKEVKIGAEVSFLRNNDKGKPVYSLK</sequence>
<accession>A0A437S9A5</accession>
<dbReference type="AlphaFoldDB" id="A0A437S9A5"/>
<reference evidence="1 2" key="1">
    <citation type="submission" date="2018-11" db="EMBL/GenBank/DDBJ databases">
        <title>Genome sequencing and assembly of Anaerosphaera sp. nov., GS7-6-2.</title>
        <authorList>
            <person name="Rettenmaier R."/>
            <person name="Liebl W."/>
            <person name="Zverlov V."/>
        </authorList>
    </citation>
    <scope>NUCLEOTIDE SEQUENCE [LARGE SCALE GENOMIC DNA]</scope>
    <source>
        <strain evidence="1 2">GS7-6-2</strain>
    </source>
</reference>
<proteinExistence type="predicted"/>
<dbReference type="EMBL" id="RLIH01000001">
    <property type="protein sequence ID" value="RVU55693.1"/>
    <property type="molecule type" value="Genomic_DNA"/>
</dbReference>
<dbReference type="Proteomes" id="UP000288812">
    <property type="component" value="Unassembled WGS sequence"/>
</dbReference>
<organism evidence="1 2">
    <name type="scientific">Anaerosphaera multitolerans</name>
    <dbReference type="NCBI Taxonomy" id="2487351"/>
    <lineage>
        <taxon>Bacteria</taxon>
        <taxon>Bacillati</taxon>
        <taxon>Bacillota</taxon>
        <taxon>Tissierellia</taxon>
        <taxon>Tissierellales</taxon>
        <taxon>Peptoniphilaceae</taxon>
        <taxon>Anaerosphaera</taxon>
    </lineage>
</organism>
<name>A0A437S9A5_9FIRM</name>
<keyword evidence="2" id="KW-1185">Reference proteome</keyword>
<evidence type="ECO:0000313" key="1">
    <source>
        <dbReference type="EMBL" id="RVU55693.1"/>
    </source>
</evidence>